<dbReference type="AlphaFoldDB" id="A0A433J5W1"/>
<evidence type="ECO:0000313" key="2">
    <source>
        <dbReference type="EMBL" id="RUQ68119.1"/>
    </source>
</evidence>
<dbReference type="SUPFAM" id="SSF56645">
    <property type="entry name" value="Acyl-CoA dehydrogenase NM domain-like"/>
    <property type="match status" value="1"/>
</dbReference>
<dbReference type="OrthoDB" id="2564795at2"/>
<dbReference type="InterPro" id="IPR046373">
    <property type="entry name" value="Acyl-CoA_Oxase/DH_mid-dom_sf"/>
</dbReference>
<dbReference type="Gene3D" id="2.40.110.10">
    <property type="entry name" value="Butyryl-CoA Dehydrogenase, subunit A, domain 2"/>
    <property type="match status" value="1"/>
</dbReference>
<dbReference type="InterPro" id="IPR037069">
    <property type="entry name" value="AcylCoA_DH/ox_N_sf"/>
</dbReference>
<dbReference type="InterPro" id="IPR009100">
    <property type="entry name" value="AcylCoA_DH/oxidase_NM_dom_sf"/>
</dbReference>
<dbReference type="EMBL" id="RZIJ01000015">
    <property type="protein sequence ID" value="RUQ68119.1"/>
    <property type="molecule type" value="Genomic_DNA"/>
</dbReference>
<proteinExistence type="predicted"/>
<dbReference type="Proteomes" id="UP000280346">
    <property type="component" value="Unassembled WGS sequence"/>
</dbReference>
<evidence type="ECO:0000313" key="3">
    <source>
        <dbReference type="Proteomes" id="UP000280346"/>
    </source>
</evidence>
<name>A0A433J5W1_9PROT</name>
<feature type="domain" description="Acyl-CoA dehydrogenase/oxidase N-terminal" evidence="1">
    <location>
        <begin position="15"/>
        <end position="113"/>
    </location>
</feature>
<reference evidence="2 3" key="1">
    <citation type="submission" date="2018-12" db="EMBL/GenBank/DDBJ databases">
        <authorList>
            <person name="Yang Y."/>
        </authorList>
    </citation>
    <scope>NUCLEOTIDE SEQUENCE [LARGE SCALE GENOMIC DNA]</scope>
    <source>
        <strain evidence="2 3">GSF71</strain>
    </source>
</reference>
<gene>
    <name evidence="2" type="ORF">EJ913_18590</name>
</gene>
<dbReference type="InterPro" id="IPR036250">
    <property type="entry name" value="AcylCo_DH-like_C"/>
</dbReference>
<protein>
    <submittedName>
        <fullName evidence="2">Acyl-CoA dehydrogenase</fullName>
    </submittedName>
</protein>
<keyword evidence="3" id="KW-1185">Reference proteome</keyword>
<dbReference type="PANTHER" id="PTHR43884:SF12">
    <property type="entry name" value="ISOVALERYL-COA DEHYDROGENASE, MITOCHONDRIAL-RELATED"/>
    <property type="match status" value="1"/>
</dbReference>
<evidence type="ECO:0000259" key="1">
    <source>
        <dbReference type="Pfam" id="PF02771"/>
    </source>
</evidence>
<dbReference type="GO" id="GO:0050660">
    <property type="term" value="F:flavin adenine dinucleotide binding"/>
    <property type="evidence" value="ECO:0007669"/>
    <property type="project" value="InterPro"/>
</dbReference>
<dbReference type="GO" id="GO:0003995">
    <property type="term" value="F:acyl-CoA dehydrogenase activity"/>
    <property type="evidence" value="ECO:0007669"/>
    <property type="project" value="TreeGrafter"/>
</dbReference>
<sequence>MQRTPQDGPADWSPLRALVRSDLVPLVDAIDQDGLYPEAALRRFGEVGLFARHVTGDPGAGGLRDAIAGMAAVGETCLSTAFAAWCQDACGWYLSNSANTALRDSLLPEVASGRQLGGTGLSNPMKAYAGIEPVRLTGERVSGGYVVTGALPWVSNLGDGHVFGAVFSVPGRTGNVMALLRCGQEGVSIAQRSHFCALEGTRTVTVMVKHAFVADGQILADPAEPFLATITPGFILLQAGMALGLIRGAVTAMREADAGQAAINAYLPERLELFEEALAGLEATIAELAATPYRNTPDHMRTLLEARLAAAEWSLRAANAAMLHAGARGYLRNATAQRRLREAYFVAIVTPSIKHLRKELSEIEQGRGSMRLWKAVPAS</sequence>
<dbReference type="PANTHER" id="PTHR43884">
    <property type="entry name" value="ACYL-COA DEHYDROGENASE"/>
    <property type="match status" value="1"/>
</dbReference>
<dbReference type="Gene3D" id="1.10.540.10">
    <property type="entry name" value="Acyl-CoA dehydrogenase/oxidase, N-terminal domain"/>
    <property type="match status" value="1"/>
</dbReference>
<dbReference type="Pfam" id="PF02771">
    <property type="entry name" value="Acyl-CoA_dh_N"/>
    <property type="match status" value="1"/>
</dbReference>
<dbReference type="RefSeq" id="WP_127000583.1">
    <property type="nucleotide sequence ID" value="NZ_JBNPXW010000013.1"/>
</dbReference>
<organism evidence="2 3">
    <name type="scientific">Azospirillum doebereinerae</name>
    <dbReference type="NCBI Taxonomy" id="92933"/>
    <lineage>
        <taxon>Bacteria</taxon>
        <taxon>Pseudomonadati</taxon>
        <taxon>Pseudomonadota</taxon>
        <taxon>Alphaproteobacteria</taxon>
        <taxon>Rhodospirillales</taxon>
        <taxon>Azospirillaceae</taxon>
        <taxon>Azospirillum</taxon>
    </lineage>
</organism>
<comment type="caution">
    <text evidence="2">The sequence shown here is derived from an EMBL/GenBank/DDBJ whole genome shotgun (WGS) entry which is preliminary data.</text>
</comment>
<dbReference type="SUPFAM" id="SSF47203">
    <property type="entry name" value="Acyl-CoA dehydrogenase C-terminal domain-like"/>
    <property type="match status" value="1"/>
</dbReference>
<dbReference type="InterPro" id="IPR013786">
    <property type="entry name" value="AcylCoA_DH/ox_N"/>
</dbReference>
<accession>A0A433J5W1</accession>